<accession>A0A7J6UDI5</accession>
<sequence>DIARIDSPQISTRSGTISANRGMCLSREPSPSASSACRTQFAGMRSPSPASHPSRPVMQGGSSSANTSGRPPHPHSALRRTPQSVATLGGASSPGTSSRRIPSHMRQGSTTTASVPRQPMPTGASAGDRLVSAG</sequence>
<evidence type="ECO:0000256" key="1">
    <source>
        <dbReference type="SAM" id="MobiDB-lite"/>
    </source>
</evidence>
<feature type="non-terminal residue" evidence="2">
    <location>
        <position position="1"/>
    </location>
</feature>
<keyword evidence="2" id="KW-0808">Transferase</keyword>
<feature type="region of interest" description="Disordered" evidence="1">
    <location>
        <begin position="1"/>
        <end position="134"/>
    </location>
</feature>
<keyword evidence="3" id="KW-1185">Reference proteome</keyword>
<organism evidence="2 3">
    <name type="scientific">Perkinsus olseni</name>
    <name type="common">Perkinsus atlanticus</name>
    <dbReference type="NCBI Taxonomy" id="32597"/>
    <lineage>
        <taxon>Eukaryota</taxon>
        <taxon>Sar</taxon>
        <taxon>Alveolata</taxon>
        <taxon>Perkinsozoa</taxon>
        <taxon>Perkinsea</taxon>
        <taxon>Perkinsida</taxon>
        <taxon>Perkinsidae</taxon>
        <taxon>Perkinsus</taxon>
    </lineage>
</organism>
<reference evidence="2 3" key="1">
    <citation type="submission" date="2020-04" db="EMBL/GenBank/DDBJ databases">
        <title>Perkinsus olseni comparative genomics.</title>
        <authorList>
            <person name="Bogema D.R."/>
        </authorList>
    </citation>
    <scope>NUCLEOTIDE SEQUENCE [LARGE SCALE GENOMIC DNA]</scope>
    <source>
        <strain evidence="2 3">ATCC PRA-207</strain>
    </source>
</reference>
<feature type="compositionally biased region" description="Polar residues" evidence="1">
    <location>
        <begin position="93"/>
        <end position="115"/>
    </location>
</feature>
<feature type="compositionally biased region" description="Polar residues" evidence="1">
    <location>
        <begin position="29"/>
        <end position="38"/>
    </location>
</feature>
<feature type="non-terminal residue" evidence="2">
    <location>
        <position position="134"/>
    </location>
</feature>
<comment type="caution">
    <text evidence="2">The sequence shown here is derived from an EMBL/GenBank/DDBJ whole genome shotgun (WGS) entry which is preliminary data.</text>
</comment>
<proteinExistence type="predicted"/>
<dbReference type="AlphaFoldDB" id="A0A7J6UDI5"/>
<evidence type="ECO:0000313" key="3">
    <source>
        <dbReference type="Proteomes" id="UP000553632"/>
    </source>
</evidence>
<dbReference type="Proteomes" id="UP000553632">
    <property type="component" value="Unassembled WGS sequence"/>
</dbReference>
<name>A0A7J6UDI5_PEROL</name>
<dbReference type="EMBL" id="JABANO010004428">
    <property type="protein sequence ID" value="KAF4755188.1"/>
    <property type="molecule type" value="Genomic_DNA"/>
</dbReference>
<protein>
    <submittedName>
        <fullName evidence="2">Serine/threonine-protein kinase plk1</fullName>
    </submittedName>
</protein>
<feature type="compositionally biased region" description="Polar residues" evidence="1">
    <location>
        <begin position="60"/>
        <end position="69"/>
    </location>
</feature>
<feature type="compositionally biased region" description="Low complexity" evidence="1">
    <location>
        <begin position="45"/>
        <end position="56"/>
    </location>
</feature>
<keyword evidence="2" id="KW-0418">Kinase</keyword>
<feature type="compositionally biased region" description="Polar residues" evidence="1">
    <location>
        <begin position="8"/>
        <end position="19"/>
    </location>
</feature>
<dbReference type="GO" id="GO:0016301">
    <property type="term" value="F:kinase activity"/>
    <property type="evidence" value="ECO:0007669"/>
    <property type="project" value="UniProtKB-KW"/>
</dbReference>
<gene>
    <name evidence="2" type="primary">PLK1_2</name>
    <name evidence="2" type="ORF">FOZ63_021139</name>
</gene>
<evidence type="ECO:0000313" key="2">
    <source>
        <dbReference type="EMBL" id="KAF4755188.1"/>
    </source>
</evidence>